<reference evidence="1 2" key="1">
    <citation type="submission" date="2007-06" db="EMBL/GenBank/DDBJ databases">
        <authorList>
            <person name="Shimkets L."/>
            <person name="Ferriera S."/>
            <person name="Johnson J."/>
            <person name="Kravitz S."/>
            <person name="Beeson K."/>
            <person name="Sutton G."/>
            <person name="Rogers Y.-H."/>
            <person name="Friedman R."/>
            <person name="Frazier M."/>
            <person name="Venter J.C."/>
        </authorList>
    </citation>
    <scope>NUCLEOTIDE SEQUENCE [LARGE SCALE GENOMIC DNA]</scope>
    <source>
        <strain evidence="1 2">SIR-1</strain>
    </source>
</reference>
<dbReference type="SUPFAM" id="SSF50939">
    <property type="entry name" value="Sialidases"/>
    <property type="match status" value="1"/>
</dbReference>
<name>A6G0U0_9BACT</name>
<dbReference type="EMBL" id="ABCS01000010">
    <property type="protein sequence ID" value="EDM80478.1"/>
    <property type="molecule type" value="Genomic_DNA"/>
</dbReference>
<protein>
    <submittedName>
        <fullName evidence="1">Uncharacterized protein</fullName>
    </submittedName>
</protein>
<evidence type="ECO:0000313" key="1">
    <source>
        <dbReference type="EMBL" id="EDM80478.1"/>
    </source>
</evidence>
<dbReference type="Pfam" id="PF15892">
    <property type="entry name" value="BNR_4"/>
    <property type="match status" value="1"/>
</dbReference>
<proteinExistence type="predicted"/>
<dbReference type="Gene3D" id="2.120.10.10">
    <property type="match status" value="1"/>
</dbReference>
<comment type="caution">
    <text evidence="1">The sequence shown here is derived from an EMBL/GenBank/DDBJ whole genome shotgun (WGS) entry which is preliminary data.</text>
</comment>
<dbReference type="AlphaFoldDB" id="A6G0U0"/>
<dbReference type="CDD" id="cd15482">
    <property type="entry name" value="Sialidase_non-viral"/>
    <property type="match status" value="1"/>
</dbReference>
<sequence length="464" mass="50963">MTPICALTLALGGLAASGCQEDCESPLGSGGPDIEVDFIEVNDNGAWSWFMSSRAIVSEGKLIVGSVRAVGKAREDEGAEGWGNVEVSTLDIETGAVGTSVLYPQFEQDDHDAPSLLPLPDGRILAAYAIHGLERVVYTQHSEVGDPLRWGAAQEFVTPGVDSGFGGDNVTYANLFRFPGGRIYNFYRGYESDPNYMYSDDEGETWTYGGRLMEGFDGYAPYLRYAYDGAGTLHFMATEDHPRHYDNSIYHGYLQGGVIHDSSGAPIAELSETTGANLSVLDLSLVYAGDEDHVAWTVDIELDAERLPYLAFSTQRDGAGVPFFGGAGQDMRYHYGRWDGESWSHEEIAYAGTHLYPREEDYTGLAALDPTNPNVIYISTDAEPTTGEALISEADCRRHYELFRGTRSDSGWTWESITANSEVDNLRPIVPEWEDERTALVWMRGTYVRAHGEWTTAVTAAILP</sequence>
<dbReference type="eggNOG" id="COG4225">
    <property type="taxonomic scope" value="Bacteria"/>
</dbReference>
<keyword evidence="2" id="KW-1185">Reference proteome</keyword>
<evidence type="ECO:0000313" key="2">
    <source>
        <dbReference type="Proteomes" id="UP000005801"/>
    </source>
</evidence>
<dbReference type="InterPro" id="IPR036278">
    <property type="entry name" value="Sialidase_sf"/>
</dbReference>
<organism evidence="1 2">
    <name type="scientific">Plesiocystis pacifica SIR-1</name>
    <dbReference type="NCBI Taxonomy" id="391625"/>
    <lineage>
        <taxon>Bacteria</taxon>
        <taxon>Pseudomonadati</taxon>
        <taxon>Myxococcota</taxon>
        <taxon>Polyangia</taxon>
        <taxon>Nannocystales</taxon>
        <taxon>Nannocystaceae</taxon>
        <taxon>Plesiocystis</taxon>
    </lineage>
</organism>
<dbReference type="Proteomes" id="UP000005801">
    <property type="component" value="Unassembled WGS sequence"/>
</dbReference>
<gene>
    <name evidence="1" type="ORF">PPSIR1_41744</name>
</gene>
<dbReference type="STRING" id="391625.PPSIR1_41744"/>
<accession>A6G0U0</accession>